<evidence type="ECO:0000256" key="8">
    <source>
        <dbReference type="ARBA" id="ARBA00022692"/>
    </source>
</evidence>
<dbReference type="SMART" id="SM00387">
    <property type="entry name" value="HATPase_c"/>
    <property type="match status" value="1"/>
</dbReference>
<reference evidence="17 18" key="1">
    <citation type="submission" date="2016-11" db="EMBL/GenBank/DDBJ databases">
        <authorList>
            <person name="Varghese N."/>
            <person name="Submissions S."/>
        </authorList>
    </citation>
    <scope>NUCLEOTIDE SEQUENCE [LARGE SCALE GENOMIC DNA]</scope>
    <source>
        <strain evidence="17 18">NFR18</strain>
    </source>
</reference>
<dbReference type="InterPro" id="IPR036097">
    <property type="entry name" value="HisK_dim/P_sf"/>
</dbReference>
<evidence type="ECO:0000256" key="13">
    <source>
        <dbReference type="ARBA" id="ARBA00023012"/>
    </source>
</evidence>
<evidence type="ECO:0000256" key="2">
    <source>
        <dbReference type="ARBA" id="ARBA00004429"/>
    </source>
</evidence>
<accession>A0AB38CF43</accession>
<comment type="catalytic activity">
    <reaction evidence="1">
        <text>ATP + protein L-histidine = ADP + protein N-phospho-L-histidine.</text>
        <dbReference type="EC" id="2.7.13.3"/>
    </reaction>
</comment>
<evidence type="ECO:0000256" key="10">
    <source>
        <dbReference type="ARBA" id="ARBA00022777"/>
    </source>
</evidence>
<dbReference type="EMBL" id="FPKH01000007">
    <property type="protein sequence ID" value="SFY21033.1"/>
    <property type="molecule type" value="Genomic_DNA"/>
</dbReference>
<evidence type="ECO:0000256" key="3">
    <source>
        <dbReference type="ARBA" id="ARBA00012438"/>
    </source>
</evidence>
<evidence type="ECO:0000256" key="15">
    <source>
        <dbReference type="ARBA" id="ARBA00073143"/>
    </source>
</evidence>
<sequence>MIKRPQTYLGSDPAGQTPRPFAPLLAVGSLAVLTWASYAWVKQRQLDELHRTLDSRAELYAASIGGALNKYEFLPLAVAQSDAVAQLLEQPSADKVTQINAYLVDMNRRAGAFAVYILDDKGTTLASSNWQDRSSYVGVNYGFRPYFKNAIAGGIGRFYGIGFSTFEAGYFISQPVQRDGRIIGIVAAKVNLDWIEQSWRTPGAGEQIWVKDANGVIILATTPAFKFKTLAPLSPDAKKDISEQRQFLQENLPILPHRVSRQFADGASVMTLERPQTGDTPALSGSADYLAVNRALGPLQWQITVLAELDQVNEAARNAAIAAALGWALLLLALMYARQRRRRIADKLNAQQTLARAYEQLEIKVEQRTADLVHANGRLQAEVTERERAEQTLRYAQAELVQSGKLAAIGQMAAGVTHELNQPLAALQTFSDNAKVFLARGQIDDALDNLSTISDLVKRLGYVTSQLKGFARRSDDARKPVSVRQAFAQTMLQIRTRKNSQRLTLHESWPDGDIIVLCNAIGLEQVFTNLITNAMDAVPENEPVQIWFQVRREGSLAVLHITDNGPGIPLASLDKIFDPFYTTKEHGLGLGLSISAGILRAAGSALAVRNRSAQEGGGAQFTITLSCDPGERDKETSDARE</sequence>
<dbReference type="Gene3D" id="6.10.250.3020">
    <property type="match status" value="1"/>
</dbReference>
<keyword evidence="6" id="KW-0597">Phosphoprotein</keyword>
<dbReference type="InterPro" id="IPR003661">
    <property type="entry name" value="HisK_dim/P_dom"/>
</dbReference>
<name>A0AB38CF43_9BURK</name>
<dbReference type="PIRSF" id="PIRSF036431">
    <property type="entry name" value="STHK_DctB"/>
    <property type="match status" value="1"/>
</dbReference>
<dbReference type="InterPro" id="IPR029151">
    <property type="entry name" value="Sensor-like_sf"/>
</dbReference>
<protein>
    <recommendedName>
        <fullName evidence="15">C4-dicarboxylate transport sensor protein DctB</fullName>
        <ecNumber evidence="3">2.7.13.3</ecNumber>
    </recommendedName>
</protein>
<comment type="caution">
    <text evidence="17">The sequence shown here is derived from an EMBL/GenBank/DDBJ whole genome shotgun (WGS) entry which is preliminary data.</text>
</comment>
<dbReference type="InterPro" id="IPR004358">
    <property type="entry name" value="Sig_transdc_His_kin-like_C"/>
</dbReference>
<dbReference type="PANTHER" id="PTHR43065:SF46">
    <property type="entry name" value="C4-DICARBOXYLATE TRANSPORT SENSOR PROTEIN DCTB"/>
    <property type="match status" value="1"/>
</dbReference>
<evidence type="ECO:0000256" key="11">
    <source>
        <dbReference type="ARBA" id="ARBA00022840"/>
    </source>
</evidence>
<evidence type="ECO:0000313" key="17">
    <source>
        <dbReference type="EMBL" id="SFY21033.1"/>
    </source>
</evidence>
<dbReference type="FunFam" id="1.10.287.130:FF:000049">
    <property type="entry name" value="C4-dicarboxylate transport sensor protein DctB"/>
    <property type="match status" value="1"/>
</dbReference>
<dbReference type="GO" id="GO:0005886">
    <property type="term" value="C:plasma membrane"/>
    <property type="evidence" value="ECO:0007669"/>
    <property type="project" value="UniProtKB-SubCell"/>
</dbReference>
<dbReference type="Gene3D" id="3.30.450.20">
    <property type="entry name" value="PAS domain"/>
    <property type="match status" value="2"/>
</dbReference>
<evidence type="ECO:0000256" key="1">
    <source>
        <dbReference type="ARBA" id="ARBA00000085"/>
    </source>
</evidence>
<keyword evidence="12" id="KW-1133">Transmembrane helix</keyword>
<evidence type="ECO:0000256" key="6">
    <source>
        <dbReference type="ARBA" id="ARBA00022553"/>
    </source>
</evidence>
<dbReference type="Gene3D" id="1.10.287.130">
    <property type="match status" value="1"/>
</dbReference>
<keyword evidence="7" id="KW-0808">Transferase</keyword>
<dbReference type="EC" id="2.7.13.3" evidence="3"/>
<feature type="domain" description="Histidine kinase" evidence="16">
    <location>
        <begin position="415"/>
        <end position="629"/>
    </location>
</feature>
<keyword evidence="9" id="KW-0547">Nucleotide-binding</keyword>
<dbReference type="InterPro" id="IPR033479">
    <property type="entry name" value="dCache_1"/>
</dbReference>
<dbReference type="InterPro" id="IPR005467">
    <property type="entry name" value="His_kinase_dom"/>
</dbReference>
<dbReference type="PROSITE" id="PS50109">
    <property type="entry name" value="HIS_KIN"/>
    <property type="match status" value="1"/>
</dbReference>
<keyword evidence="5" id="KW-0997">Cell inner membrane</keyword>
<organism evidence="17 18">
    <name type="scientific">Janthinobacterium lividum</name>
    <dbReference type="NCBI Taxonomy" id="29581"/>
    <lineage>
        <taxon>Bacteria</taxon>
        <taxon>Pseudomonadati</taxon>
        <taxon>Pseudomonadota</taxon>
        <taxon>Betaproteobacteria</taxon>
        <taxon>Burkholderiales</taxon>
        <taxon>Oxalobacteraceae</taxon>
        <taxon>Janthinobacterium</taxon>
    </lineage>
</organism>
<dbReference type="CDD" id="cd00082">
    <property type="entry name" value="HisKA"/>
    <property type="match status" value="1"/>
</dbReference>
<evidence type="ECO:0000313" key="18">
    <source>
        <dbReference type="Proteomes" id="UP000182489"/>
    </source>
</evidence>
<dbReference type="InterPro" id="IPR036890">
    <property type="entry name" value="HATPase_C_sf"/>
</dbReference>
<comment type="subcellular location">
    <subcellularLocation>
        <location evidence="2">Cell inner membrane</location>
        <topology evidence="2">Multi-pass membrane protein</topology>
    </subcellularLocation>
</comment>
<evidence type="ECO:0000256" key="12">
    <source>
        <dbReference type="ARBA" id="ARBA00022989"/>
    </source>
</evidence>
<dbReference type="AlphaFoldDB" id="A0AB38CF43"/>
<keyword evidence="13" id="KW-0902">Two-component regulatory system</keyword>
<dbReference type="PRINTS" id="PR00344">
    <property type="entry name" value="BCTRLSENSOR"/>
</dbReference>
<dbReference type="GO" id="GO:0000155">
    <property type="term" value="F:phosphorelay sensor kinase activity"/>
    <property type="evidence" value="ECO:0007669"/>
    <property type="project" value="InterPro"/>
</dbReference>
<dbReference type="SUPFAM" id="SSF103190">
    <property type="entry name" value="Sensory domain-like"/>
    <property type="match status" value="1"/>
</dbReference>
<keyword evidence="4" id="KW-1003">Cell membrane</keyword>
<dbReference type="Pfam" id="PF02518">
    <property type="entry name" value="HATPase_c"/>
    <property type="match status" value="1"/>
</dbReference>
<evidence type="ECO:0000259" key="16">
    <source>
        <dbReference type="PROSITE" id="PS50109"/>
    </source>
</evidence>
<evidence type="ECO:0000256" key="9">
    <source>
        <dbReference type="ARBA" id="ARBA00022741"/>
    </source>
</evidence>
<dbReference type="Gene3D" id="3.30.565.10">
    <property type="entry name" value="Histidine kinase-like ATPase, C-terminal domain"/>
    <property type="match status" value="1"/>
</dbReference>
<gene>
    <name evidence="17" type="ORF">SAMN03097694_5135</name>
</gene>
<dbReference type="Proteomes" id="UP000182489">
    <property type="component" value="Unassembled WGS sequence"/>
</dbReference>
<dbReference type="SUPFAM" id="SSF47384">
    <property type="entry name" value="Homodimeric domain of signal transducing histidine kinase"/>
    <property type="match status" value="1"/>
</dbReference>
<proteinExistence type="predicted"/>
<dbReference type="InterPro" id="IPR017055">
    <property type="entry name" value="Sig_transdc_His_kinase_DctB"/>
</dbReference>
<keyword evidence="11" id="KW-0067">ATP-binding</keyword>
<keyword evidence="14" id="KW-0472">Membrane</keyword>
<dbReference type="PANTHER" id="PTHR43065">
    <property type="entry name" value="SENSOR HISTIDINE KINASE"/>
    <property type="match status" value="1"/>
</dbReference>
<dbReference type="Pfam" id="PF02743">
    <property type="entry name" value="dCache_1"/>
    <property type="match status" value="1"/>
</dbReference>
<evidence type="ECO:0000256" key="5">
    <source>
        <dbReference type="ARBA" id="ARBA00022519"/>
    </source>
</evidence>
<evidence type="ECO:0000256" key="14">
    <source>
        <dbReference type="ARBA" id="ARBA00023136"/>
    </source>
</evidence>
<dbReference type="SMART" id="SM00388">
    <property type="entry name" value="HisKA"/>
    <property type="match status" value="1"/>
</dbReference>
<dbReference type="GO" id="GO:0005524">
    <property type="term" value="F:ATP binding"/>
    <property type="evidence" value="ECO:0007669"/>
    <property type="project" value="UniProtKB-KW"/>
</dbReference>
<keyword evidence="10 17" id="KW-0418">Kinase</keyword>
<evidence type="ECO:0000256" key="7">
    <source>
        <dbReference type="ARBA" id="ARBA00022679"/>
    </source>
</evidence>
<keyword evidence="8" id="KW-0812">Transmembrane</keyword>
<evidence type="ECO:0000256" key="4">
    <source>
        <dbReference type="ARBA" id="ARBA00022475"/>
    </source>
</evidence>
<dbReference type="InterPro" id="IPR003594">
    <property type="entry name" value="HATPase_dom"/>
</dbReference>
<dbReference type="SUPFAM" id="SSF55874">
    <property type="entry name" value="ATPase domain of HSP90 chaperone/DNA topoisomerase II/histidine kinase"/>
    <property type="match status" value="1"/>
</dbReference>